<dbReference type="PATRIC" id="fig|37636.3.peg.2362"/>
<feature type="transmembrane region" description="Helical" evidence="1">
    <location>
        <begin position="12"/>
        <end position="35"/>
    </location>
</feature>
<comment type="caution">
    <text evidence="2">The sequence shown here is derived from an EMBL/GenBank/DDBJ whole genome shotgun (WGS) entry which is preliminary data.</text>
</comment>
<gene>
    <name evidence="2" type="ORF">AN926_03165</name>
</gene>
<keyword evidence="1" id="KW-0812">Transmembrane</keyword>
<evidence type="ECO:0008006" key="4">
    <source>
        <dbReference type="Google" id="ProtNLM"/>
    </source>
</evidence>
<sequence>MILASRLALTTALLWFVAANLVGLLLGLGVLPYNWRPAHAHMQLLGFVSLMIYGVAYHALPRFRGVVFRRPGLALFQVGLANLGLLGMALAWGLGLGAEVWGAFAGLSLAAGLLFTLLALEILWG</sequence>
<evidence type="ECO:0000313" key="2">
    <source>
        <dbReference type="EMBL" id="KPD32430.1"/>
    </source>
</evidence>
<dbReference type="AlphaFoldDB" id="A0A0N0ZP93"/>
<evidence type="ECO:0000256" key="1">
    <source>
        <dbReference type="SAM" id="Phobius"/>
    </source>
</evidence>
<dbReference type="Proteomes" id="UP000053099">
    <property type="component" value="Unassembled WGS sequence"/>
</dbReference>
<feature type="transmembrane region" description="Helical" evidence="1">
    <location>
        <begin position="100"/>
        <end position="124"/>
    </location>
</feature>
<protein>
    <recommendedName>
        <fullName evidence="4">Cytochrome-c oxidase</fullName>
    </recommendedName>
</protein>
<dbReference type="Gene3D" id="1.20.210.10">
    <property type="entry name" value="Cytochrome c oxidase-like, subunit I domain"/>
    <property type="match status" value="1"/>
</dbReference>
<reference evidence="2 3" key="1">
    <citation type="submission" date="2015-09" db="EMBL/GenBank/DDBJ databases">
        <title>Draft genome sequence of Thermus scotoductus strain K1 isolated from a geothermal spring in Nagorno-Karabakh, Armenia.</title>
        <authorList>
            <person name="Saghatelyan A."/>
            <person name="Poghosyan L."/>
            <person name="Panosyan H."/>
            <person name="Birkeland N.-K."/>
        </authorList>
    </citation>
    <scope>NUCLEOTIDE SEQUENCE [LARGE SCALE GENOMIC DNA]</scope>
    <source>
        <strain evidence="2 3">K1</strain>
    </source>
</reference>
<feature type="transmembrane region" description="Helical" evidence="1">
    <location>
        <begin position="72"/>
        <end position="94"/>
    </location>
</feature>
<dbReference type="InterPro" id="IPR036927">
    <property type="entry name" value="Cyt_c_oxase-like_su1_sf"/>
</dbReference>
<proteinExistence type="predicted"/>
<accession>A0A0N0ZP93</accession>
<keyword evidence="1" id="KW-0472">Membrane</keyword>
<feature type="transmembrane region" description="Helical" evidence="1">
    <location>
        <begin position="41"/>
        <end position="60"/>
    </location>
</feature>
<keyword evidence="1" id="KW-1133">Transmembrane helix</keyword>
<organism evidence="2 3">
    <name type="scientific">Thermus scotoductus</name>
    <dbReference type="NCBI Taxonomy" id="37636"/>
    <lineage>
        <taxon>Bacteria</taxon>
        <taxon>Thermotogati</taxon>
        <taxon>Deinococcota</taxon>
        <taxon>Deinococci</taxon>
        <taxon>Thermales</taxon>
        <taxon>Thermaceae</taxon>
        <taxon>Thermus</taxon>
    </lineage>
</organism>
<evidence type="ECO:0000313" key="3">
    <source>
        <dbReference type="Proteomes" id="UP000053099"/>
    </source>
</evidence>
<name>A0A0N0ZP93_THESC</name>
<dbReference type="SUPFAM" id="SSF81442">
    <property type="entry name" value="Cytochrome c oxidase subunit I-like"/>
    <property type="match status" value="1"/>
</dbReference>
<dbReference type="EMBL" id="LJJR01000007">
    <property type="protein sequence ID" value="KPD32430.1"/>
    <property type="molecule type" value="Genomic_DNA"/>
</dbReference>